<dbReference type="PANTHER" id="PTHR43625:SF40">
    <property type="entry name" value="ALDO-KETO REDUCTASE YAKC [NADP(+)]"/>
    <property type="match status" value="1"/>
</dbReference>
<sequence length="327" mass="36157">MNHRILGNGLSVSSIGLGCMGMSEFYSPRDEETSMQVLQRAVELGVTMLDTADMYGPHHNEELIGRFLKSQRPNIKIATKFGIVRNGGEQRRAIDNSPEYARQSCEGSLKRLGIEQIDLYYVHRIEPGRPIEETMQGLVDLKQEGKIAHIGLSEVNADTLRRAHAVHPITAVQSEYSLWTRDVESEVLPVCRELGIGFVAYSPLGRGFLTGRFQSSTAIEASDFRATLPRFQPENAKKNESFVSVISELAAQKKVTPAQIAIAWVLAQGDDIVPIPGTNSLRNLHDNIDAVNIKLTKAELDMLSLKISDIRVAGERYTQEGMKGVGL</sequence>
<dbReference type="AlphaFoldDB" id="A0A3G2HS12"/>
<dbReference type="KEGG" id="aaqu:D3M96_02690"/>
<feature type="domain" description="NADP-dependent oxidoreductase" evidence="2">
    <location>
        <begin position="15"/>
        <end position="303"/>
    </location>
</feature>
<evidence type="ECO:0000313" key="4">
    <source>
        <dbReference type="Proteomes" id="UP000268070"/>
    </source>
</evidence>
<dbReference type="PRINTS" id="PR00069">
    <property type="entry name" value="ALDKETRDTASE"/>
</dbReference>
<dbReference type="OrthoDB" id="5488419at2"/>
<dbReference type="InterPro" id="IPR020471">
    <property type="entry name" value="AKR"/>
</dbReference>
<dbReference type="PANTHER" id="PTHR43625">
    <property type="entry name" value="AFLATOXIN B1 ALDEHYDE REDUCTASE"/>
    <property type="match status" value="1"/>
</dbReference>
<evidence type="ECO:0000259" key="2">
    <source>
        <dbReference type="Pfam" id="PF00248"/>
    </source>
</evidence>
<evidence type="ECO:0000256" key="1">
    <source>
        <dbReference type="ARBA" id="ARBA00023002"/>
    </source>
</evidence>
<dbReference type="GO" id="GO:0005737">
    <property type="term" value="C:cytoplasm"/>
    <property type="evidence" value="ECO:0007669"/>
    <property type="project" value="TreeGrafter"/>
</dbReference>
<protein>
    <submittedName>
        <fullName evidence="3">Aldo/keto reductase</fullName>
    </submittedName>
</protein>
<dbReference type="PROSITE" id="PS51257">
    <property type="entry name" value="PROKAR_LIPOPROTEIN"/>
    <property type="match status" value="1"/>
</dbReference>
<dbReference type="Pfam" id="PF00248">
    <property type="entry name" value="Aldo_ket_red"/>
    <property type="match status" value="1"/>
</dbReference>
<name>A0A3G2HS12_9BURK</name>
<dbReference type="InterPro" id="IPR050791">
    <property type="entry name" value="Aldo-Keto_reductase"/>
</dbReference>
<accession>A0A3G2HS12</accession>
<keyword evidence="1" id="KW-0560">Oxidoreductase</keyword>
<dbReference type="Gene3D" id="3.20.20.100">
    <property type="entry name" value="NADP-dependent oxidoreductase domain"/>
    <property type="match status" value="1"/>
</dbReference>
<dbReference type="CDD" id="cd19076">
    <property type="entry name" value="AKR_AKR13A_13D"/>
    <property type="match status" value="1"/>
</dbReference>
<organism evidence="3 4">
    <name type="scientific">Alcaligenes aquatilis</name>
    <dbReference type="NCBI Taxonomy" id="323284"/>
    <lineage>
        <taxon>Bacteria</taxon>
        <taxon>Pseudomonadati</taxon>
        <taxon>Pseudomonadota</taxon>
        <taxon>Betaproteobacteria</taxon>
        <taxon>Burkholderiales</taxon>
        <taxon>Alcaligenaceae</taxon>
        <taxon>Alcaligenes</taxon>
    </lineage>
</organism>
<dbReference type="InterPro" id="IPR036812">
    <property type="entry name" value="NAD(P)_OxRdtase_dom_sf"/>
</dbReference>
<proteinExistence type="predicted"/>
<reference evidence="3 4" key="1">
    <citation type="submission" date="2018-09" db="EMBL/GenBank/DDBJ databases">
        <title>Complete genome sequence of the hydrocarbonoclastic bacterium Alcaligenes aquatilis QD168, isolated from a crude-oil polluted marine sediment of Central Chile.</title>
        <authorList>
            <person name="Duran R.E."/>
            <person name="Barra B."/>
            <person name="Salva-Serra F."/>
            <person name="Mendez V."/>
            <person name="Moore E.R.B."/>
            <person name="Seeger M."/>
        </authorList>
    </citation>
    <scope>NUCLEOTIDE SEQUENCE [LARGE SCALE GENOMIC DNA]</scope>
    <source>
        <strain evidence="3 4">QD168</strain>
    </source>
</reference>
<dbReference type="EMBL" id="CP032153">
    <property type="protein sequence ID" value="AYN19538.1"/>
    <property type="molecule type" value="Genomic_DNA"/>
</dbReference>
<dbReference type="Proteomes" id="UP000268070">
    <property type="component" value="Chromosome"/>
</dbReference>
<gene>
    <name evidence="3" type="ORF">D3M96_02690</name>
</gene>
<dbReference type="GO" id="GO:0016491">
    <property type="term" value="F:oxidoreductase activity"/>
    <property type="evidence" value="ECO:0007669"/>
    <property type="project" value="UniProtKB-KW"/>
</dbReference>
<dbReference type="InterPro" id="IPR023210">
    <property type="entry name" value="NADP_OxRdtase_dom"/>
</dbReference>
<dbReference type="RefSeq" id="WP_121737940.1">
    <property type="nucleotide sequence ID" value="NZ_CP032153.1"/>
</dbReference>
<evidence type="ECO:0000313" key="3">
    <source>
        <dbReference type="EMBL" id="AYN19538.1"/>
    </source>
</evidence>
<dbReference type="SUPFAM" id="SSF51430">
    <property type="entry name" value="NAD(P)-linked oxidoreductase"/>
    <property type="match status" value="1"/>
</dbReference>